<dbReference type="STRING" id="1035195.HMPREF9997_01573"/>
<accession>L1MGI0</accession>
<dbReference type="AlphaFoldDB" id="L1MGI0"/>
<reference evidence="1 2" key="1">
    <citation type="submission" date="2012-05" db="EMBL/GenBank/DDBJ databases">
        <authorList>
            <person name="Weinstock G."/>
            <person name="Sodergren E."/>
            <person name="Lobos E.A."/>
            <person name="Fulton L."/>
            <person name="Fulton R."/>
            <person name="Courtney L."/>
            <person name="Fronick C."/>
            <person name="O'Laughlin M."/>
            <person name="Godfrey J."/>
            <person name="Wilson R.M."/>
            <person name="Miner T."/>
            <person name="Farmer C."/>
            <person name="Delehaunty K."/>
            <person name="Cordes M."/>
            <person name="Minx P."/>
            <person name="Tomlinson C."/>
            <person name="Chen J."/>
            <person name="Wollam A."/>
            <person name="Pepin K.H."/>
            <person name="Bhonagiri V."/>
            <person name="Zhang X."/>
            <person name="Suruliraj S."/>
            <person name="Warren W."/>
            <person name="Mitreva M."/>
            <person name="Mardis E.R."/>
            <person name="Wilson R.K."/>
        </authorList>
    </citation>
    <scope>NUCLEOTIDE SEQUENCE [LARGE SCALE GENOMIC DNA]</scope>
    <source>
        <strain evidence="1 2">F0235</strain>
    </source>
</reference>
<sequence>MAEFSLHIPSLCPFIFDYPCLISPRCGFSVMSLVGKRDYCPPQRAFLCGLWGQR</sequence>
<evidence type="ECO:0000313" key="1">
    <source>
        <dbReference type="EMBL" id="EKX90358.1"/>
    </source>
</evidence>
<dbReference type="HOGENOM" id="CLU_3042414_0_0_11"/>
<dbReference type="EMBL" id="AMEM01000018">
    <property type="protein sequence ID" value="EKX90358.1"/>
    <property type="molecule type" value="Genomic_DNA"/>
</dbReference>
<evidence type="ECO:0000313" key="2">
    <source>
        <dbReference type="Proteomes" id="UP000010445"/>
    </source>
</evidence>
<comment type="caution">
    <text evidence="1">The sequence shown here is derived from an EMBL/GenBank/DDBJ whole genome shotgun (WGS) entry which is preliminary data.</text>
</comment>
<proteinExistence type="predicted"/>
<organism evidence="1 2">
    <name type="scientific">Corynebacterium durum F0235</name>
    <dbReference type="NCBI Taxonomy" id="1035195"/>
    <lineage>
        <taxon>Bacteria</taxon>
        <taxon>Bacillati</taxon>
        <taxon>Actinomycetota</taxon>
        <taxon>Actinomycetes</taxon>
        <taxon>Mycobacteriales</taxon>
        <taxon>Corynebacteriaceae</taxon>
        <taxon>Corynebacterium</taxon>
    </lineage>
</organism>
<keyword evidence="2" id="KW-1185">Reference proteome</keyword>
<gene>
    <name evidence="1" type="ORF">HMPREF9997_01573</name>
</gene>
<name>L1MGI0_9CORY</name>
<protein>
    <submittedName>
        <fullName evidence="1">Uncharacterized protein</fullName>
    </submittedName>
</protein>
<dbReference type="Proteomes" id="UP000010445">
    <property type="component" value="Unassembled WGS sequence"/>
</dbReference>